<evidence type="ECO:0000256" key="1">
    <source>
        <dbReference type="SAM" id="Phobius"/>
    </source>
</evidence>
<dbReference type="AlphaFoldDB" id="A0A9X2EL13"/>
<sequence length="176" mass="19594">MSDWLPVIIIGFAMVLVLGPVMWLKPNARDSRLAGMRSQAARAGITVQIQALPAALGDGTAAVYYHRWQNPKGLQVGWILELQRIEHELNFSGQWDWAKGQPAPKDAWKYLHALLGELPRDICAITATQVGLGVQWRESGGDTSFQKLMSSLDKYSPLIEEAIRKMRPSPTTQELS</sequence>
<keyword evidence="1" id="KW-0472">Membrane</keyword>
<evidence type="ECO:0000313" key="2">
    <source>
        <dbReference type="EMBL" id="MCO1333520.1"/>
    </source>
</evidence>
<keyword evidence="1" id="KW-0812">Transmembrane</keyword>
<proteinExistence type="predicted"/>
<keyword evidence="1" id="KW-1133">Transmembrane helix</keyword>
<accession>A0A9X2EL13</accession>
<protein>
    <submittedName>
        <fullName evidence="2">Uncharacterized protein</fullName>
    </submittedName>
</protein>
<comment type="caution">
    <text evidence="2">The sequence shown here is derived from an EMBL/GenBank/DDBJ whole genome shotgun (WGS) entry which is preliminary data.</text>
</comment>
<name>A0A9X2EL13_9GAMM</name>
<feature type="transmembrane region" description="Helical" evidence="1">
    <location>
        <begin position="6"/>
        <end position="24"/>
    </location>
</feature>
<gene>
    <name evidence="2" type="ORF">MO867_04115</name>
</gene>
<dbReference type="Proteomes" id="UP001139028">
    <property type="component" value="Unassembled WGS sequence"/>
</dbReference>
<reference evidence="2" key="1">
    <citation type="journal article" date="2022" name="Arch. Microbiol.">
        <title>Microbulbifer okhotskensis sp. nov., isolated from a deep bottom sediment of the Okhotsk Sea.</title>
        <authorList>
            <person name="Romanenko L."/>
            <person name="Kurilenko V."/>
            <person name="Otstavnykh N."/>
            <person name="Velansky P."/>
            <person name="Isaeva M."/>
            <person name="Mikhailov V."/>
        </authorList>
    </citation>
    <scope>NUCLEOTIDE SEQUENCE</scope>
    <source>
        <strain evidence="2">OS29</strain>
    </source>
</reference>
<organism evidence="2 3">
    <name type="scientific">Microbulbifer okhotskensis</name>
    <dbReference type="NCBI Taxonomy" id="2926617"/>
    <lineage>
        <taxon>Bacteria</taxon>
        <taxon>Pseudomonadati</taxon>
        <taxon>Pseudomonadota</taxon>
        <taxon>Gammaproteobacteria</taxon>
        <taxon>Cellvibrionales</taxon>
        <taxon>Microbulbiferaceae</taxon>
        <taxon>Microbulbifer</taxon>
    </lineage>
</organism>
<dbReference type="RefSeq" id="WP_252464876.1">
    <property type="nucleotide sequence ID" value="NZ_JALBWM010000010.1"/>
</dbReference>
<evidence type="ECO:0000313" key="3">
    <source>
        <dbReference type="Proteomes" id="UP001139028"/>
    </source>
</evidence>
<keyword evidence="3" id="KW-1185">Reference proteome</keyword>
<dbReference type="EMBL" id="JALBWM010000010">
    <property type="protein sequence ID" value="MCO1333520.1"/>
    <property type="molecule type" value="Genomic_DNA"/>
</dbReference>